<organism evidence="2 3">
    <name type="scientific">Durusdinium trenchii</name>
    <dbReference type="NCBI Taxonomy" id="1381693"/>
    <lineage>
        <taxon>Eukaryota</taxon>
        <taxon>Sar</taxon>
        <taxon>Alveolata</taxon>
        <taxon>Dinophyceae</taxon>
        <taxon>Suessiales</taxon>
        <taxon>Symbiodiniaceae</taxon>
        <taxon>Durusdinium</taxon>
    </lineage>
</organism>
<name>A0ABP0KPY0_9DINO</name>
<dbReference type="EMBL" id="CAXAMM010012448">
    <property type="protein sequence ID" value="CAK9028951.1"/>
    <property type="molecule type" value="Genomic_DNA"/>
</dbReference>
<evidence type="ECO:0000313" key="2">
    <source>
        <dbReference type="EMBL" id="CAK9028951.1"/>
    </source>
</evidence>
<feature type="region of interest" description="Disordered" evidence="1">
    <location>
        <begin position="1"/>
        <end position="34"/>
    </location>
</feature>
<reference evidence="2 3" key="1">
    <citation type="submission" date="2024-02" db="EMBL/GenBank/DDBJ databases">
        <authorList>
            <person name="Chen Y."/>
            <person name="Shah S."/>
            <person name="Dougan E. K."/>
            <person name="Thang M."/>
            <person name="Chan C."/>
        </authorList>
    </citation>
    <scope>NUCLEOTIDE SEQUENCE [LARGE SCALE GENOMIC DNA]</scope>
</reference>
<gene>
    <name evidence="2" type="ORF">SCF082_LOCUS18577</name>
</gene>
<protein>
    <submittedName>
        <fullName evidence="2">Protein MAK16-like A</fullName>
    </submittedName>
</protein>
<accession>A0ABP0KPY0</accession>
<comment type="caution">
    <text evidence="2">The sequence shown here is derived from an EMBL/GenBank/DDBJ whole genome shotgun (WGS) entry which is preliminary data.</text>
</comment>
<evidence type="ECO:0000313" key="3">
    <source>
        <dbReference type="Proteomes" id="UP001642464"/>
    </source>
</evidence>
<evidence type="ECO:0000256" key="1">
    <source>
        <dbReference type="SAM" id="MobiDB-lite"/>
    </source>
</evidence>
<sequence>MAGAGKRAQAAPPDAPEEPEVAAKRGRRSAADMEATYTQRSVLACEKEGWSKDGFLEHERHWAASSVPNKHLSIRHLHLQHKGGYKLLLWCNTCNECKEKQGWKGYSTYDVQSQQITRQYTPEFSHGNFSAVKAWNPLTSTTEKALKDFVAQNAHFSTQDLKKIAHKHQPDNCPTDSFLQTWGRNRRVHKGTRNNKTSAYKWVEADWQRLTRNLGSAESLSEATNNLKIAGAMYDCNATVVVFCNPQLLKDTLTSLTIKSYIKLCGDGTFRLIEGEWFFLTVGVLSKHCSRSDGAYAFRTTFYPLSFALANKESRPTYQFLFESLCSCSHRFAGVDLASACRQYHADMHLGEDLAQKSIFTNACRVADWAHVIGASKRPKTLGFPSAPDEKKQSYRAGVFATVQKNLTASGQKLLPLVKRALFCLRSVPTAMVFNALVQVLLETLLAQRPREQKAASALQRHYLATLAPDEAHAQFDVASWPANPDRFLVADWWGGLQRLQPGSTSGTHAQESWHRHKCKNYLQLRSDLASFASALEDFTKSRLQDLHGQGSCLPDVPLEPFPDKTVQDQDTVFFCMPRTLATFDHATKTWKETPDPQVQCPPAGFAKAFALLTRANTTDAMHQALLSLGLGPNPLLELEKVLKLFDTYVLVAVGPLAAKFWRREPLVGEANLHVQGYCAFCNLFCLRATCEHLRAAWIALGHVSLQVPAFAERNRPVPLFEQEPVQVLLPHSSSSLHSSGSRPAPLSLLTHNSSEMSGFLRAHGWELWTSQKQQISVPQLASQSYPDVRAALPSVPAGVLYQMQRAAIKWLEPKALASAFQKQTVLEQSGVTSILANDEPQSAAAAPASVYQVSRIDFLLRVFWFFALLSSTLCISEVSAPDTRQIPAYTVLSLAFSHFARSCVLAFAQLTSATAAPASVEQDRLSPDPFRPEWIHTDPPLSGACRLHRRGPAHGFQRSAFGLITHVET</sequence>
<keyword evidence="3" id="KW-1185">Reference proteome</keyword>
<proteinExistence type="predicted"/>
<dbReference type="Proteomes" id="UP001642464">
    <property type="component" value="Unassembled WGS sequence"/>
</dbReference>